<comment type="cofactor">
    <cofactor evidence="1">
        <name>Zn(2+)</name>
        <dbReference type="ChEBI" id="CHEBI:29105"/>
    </cofactor>
</comment>
<keyword evidence="4" id="KW-0862">Zinc</keyword>
<organism evidence="6 7">
    <name type="scientific">Shewanella algae</name>
    <dbReference type="NCBI Taxonomy" id="38313"/>
    <lineage>
        <taxon>Bacteria</taxon>
        <taxon>Pseudomonadati</taxon>
        <taxon>Pseudomonadota</taxon>
        <taxon>Gammaproteobacteria</taxon>
        <taxon>Alteromonadales</taxon>
        <taxon>Shewanellaceae</taxon>
        <taxon>Shewanella</taxon>
    </lineage>
</organism>
<proteinExistence type="predicted"/>
<reference evidence="6 7" key="1">
    <citation type="submission" date="2018-06" db="EMBL/GenBank/DDBJ databases">
        <authorList>
            <consortium name="Pathogen Informatics"/>
            <person name="Doyle S."/>
        </authorList>
    </citation>
    <scope>NUCLEOTIDE SEQUENCE [LARGE SCALE GENOMIC DNA]</scope>
    <source>
        <strain evidence="6 7">NCTC10738</strain>
    </source>
</reference>
<dbReference type="InterPro" id="IPR055438">
    <property type="entry name" value="AstE_AspA_cat"/>
</dbReference>
<dbReference type="AlphaFoldDB" id="A0A380A9S1"/>
<dbReference type="PANTHER" id="PTHR37326">
    <property type="entry name" value="BLL3975 PROTEIN"/>
    <property type="match status" value="1"/>
</dbReference>
<evidence type="ECO:0000259" key="5">
    <source>
        <dbReference type="Pfam" id="PF24827"/>
    </source>
</evidence>
<dbReference type="Pfam" id="PF24827">
    <property type="entry name" value="AstE_AspA_cat"/>
    <property type="match status" value="1"/>
</dbReference>
<dbReference type="Gene3D" id="2.40.50.100">
    <property type="match status" value="1"/>
</dbReference>
<dbReference type="GO" id="GO:0016788">
    <property type="term" value="F:hydrolase activity, acting on ester bonds"/>
    <property type="evidence" value="ECO:0007669"/>
    <property type="project" value="InterPro"/>
</dbReference>
<gene>
    <name evidence="6" type="ORF">NCTC10738_02466</name>
</gene>
<dbReference type="InterPro" id="IPR053138">
    <property type="entry name" value="N-alpha-Ac-DABA_deacetylase"/>
</dbReference>
<keyword evidence="7" id="KW-1185">Reference proteome</keyword>
<evidence type="ECO:0000256" key="4">
    <source>
        <dbReference type="ARBA" id="ARBA00022833"/>
    </source>
</evidence>
<dbReference type="Gene3D" id="3.40.630.10">
    <property type="entry name" value="Zn peptidases"/>
    <property type="match status" value="1"/>
</dbReference>
<evidence type="ECO:0000256" key="1">
    <source>
        <dbReference type="ARBA" id="ARBA00001947"/>
    </source>
</evidence>
<evidence type="ECO:0000256" key="3">
    <source>
        <dbReference type="ARBA" id="ARBA00022801"/>
    </source>
</evidence>
<dbReference type="CDD" id="cd06250">
    <property type="entry name" value="M14_PaAOTO_like"/>
    <property type="match status" value="1"/>
</dbReference>
<evidence type="ECO:0000313" key="7">
    <source>
        <dbReference type="Proteomes" id="UP000254069"/>
    </source>
</evidence>
<feature type="domain" description="Succinylglutamate desuccinylase/Aspartoacylase catalytic" evidence="5">
    <location>
        <begin position="31"/>
        <end position="265"/>
    </location>
</feature>
<keyword evidence="3" id="KW-0378">Hydrolase</keyword>
<sequence>MQLEHLPVGELAAGQPLTIPVYRFKGTSDAAPSVYIQANVHGAEVQGNAVILQLLQYFKAHPPLGDITLVPLANPLGINQKSGEFTLGRFDPITGINWNRAYLDQAVHLDDWYLLHGELPEPALFDAFRRLLIANCEQALANPWGVTTGQRLALNLQKLAHCADIVLDLHTGPKSCKHLYCPEYELSAAGYFHIPYTLVMPKGFGGAMDEAVFNPWWQLSDYANSRGRELKVAVSAFTLELGSQERIDLADASRDAEGILSYLSYREVIAQSIQPEVMSRFACMLKDYRKFHAPMAGMVEYLAEPGVPLAAGAPLVNMLRLDRVDAGTEVTKLSLNEDVIPVLHFASASVHQGTELYKVMTNYFTLSG</sequence>
<name>A0A380A9S1_9GAMM</name>
<dbReference type="Proteomes" id="UP000254069">
    <property type="component" value="Unassembled WGS sequence"/>
</dbReference>
<dbReference type="EMBL" id="UGYO01000001">
    <property type="protein sequence ID" value="SUI76720.1"/>
    <property type="molecule type" value="Genomic_DNA"/>
</dbReference>
<dbReference type="SUPFAM" id="SSF53187">
    <property type="entry name" value="Zn-dependent exopeptidases"/>
    <property type="match status" value="1"/>
</dbReference>
<evidence type="ECO:0000313" key="6">
    <source>
        <dbReference type="EMBL" id="SUI76720.1"/>
    </source>
</evidence>
<dbReference type="RefSeq" id="WP_115389789.1">
    <property type="nucleotide sequence ID" value="NZ_CP047422.1"/>
</dbReference>
<protein>
    <submittedName>
        <fullName evidence="6">Succinylglutamate desuccinylase / Aspartoacylase family</fullName>
    </submittedName>
</protein>
<dbReference type="GO" id="GO:0046872">
    <property type="term" value="F:metal ion binding"/>
    <property type="evidence" value="ECO:0007669"/>
    <property type="project" value="UniProtKB-KW"/>
</dbReference>
<dbReference type="PANTHER" id="PTHR37326:SF1">
    <property type="entry name" value="BLL3975 PROTEIN"/>
    <property type="match status" value="1"/>
</dbReference>
<evidence type="ECO:0000256" key="2">
    <source>
        <dbReference type="ARBA" id="ARBA00022723"/>
    </source>
</evidence>
<keyword evidence="2" id="KW-0479">Metal-binding</keyword>
<accession>A0A380A9S1</accession>